<dbReference type="RefSeq" id="WP_169658565.1">
    <property type="nucleotide sequence ID" value="NZ_JABANE010000061.1"/>
</dbReference>
<evidence type="ECO:0000313" key="2">
    <source>
        <dbReference type="Proteomes" id="UP000576082"/>
    </source>
</evidence>
<reference evidence="1 2" key="1">
    <citation type="submission" date="2020-04" db="EMBL/GenBank/DDBJ databases">
        <title>Flammeovirga sp. SR4, a novel species isolated from seawater.</title>
        <authorList>
            <person name="Wang X."/>
        </authorList>
    </citation>
    <scope>NUCLEOTIDE SEQUENCE [LARGE SCALE GENOMIC DNA]</scope>
    <source>
        <strain evidence="1 2">ATCC 23126</strain>
    </source>
</reference>
<proteinExistence type="predicted"/>
<sequence length="88" mass="9910">MKNLFLKIVIGTSINNPNKSLEKRLIQLENKVATLSAEQIKQVNSKRKLLDGKVSELYLTLKAVSFLIVKLGKPILSIIDCVMNSNWL</sequence>
<name>A0A7X9RX63_9BACT</name>
<gene>
    <name evidence="1" type="ORF">HHU12_20280</name>
</gene>
<dbReference type="EMBL" id="JABANE010000061">
    <property type="protein sequence ID" value="NME70325.1"/>
    <property type="molecule type" value="Genomic_DNA"/>
</dbReference>
<protein>
    <submittedName>
        <fullName evidence="1">Uncharacterized protein</fullName>
    </submittedName>
</protein>
<keyword evidence="2" id="KW-1185">Reference proteome</keyword>
<comment type="caution">
    <text evidence="1">The sequence shown here is derived from an EMBL/GenBank/DDBJ whole genome shotgun (WGS) entry which is preliminary data.</text>
</comment>
<accession>A0A7X9RX63</accession>
<dbReference type="Proteomes" id="UP000576082">
    <property type="component" value="Unassembled WGS sequence"/>
</dbReference>
<dbReference type="AlphaFoldDB" id="A0A7X9RX63"/>
<evidence type="ECO:0000313" key="1">
    <source>
        <dbReference type="EMBL" id="NME70325.1"/>
    </source>
</evidence>
<organism evidence="1 2">
    <name type="scientific">Flammeovirga aprica JL-4</name>
    <dbReference type="NCBI Taxonomy" id="694437"/>
    <lineage>
        <taxon>Bacteria</taxon>
        <taxon>Pseudomonadati</taxon>
        <taxon>Bacteroidota</taxon>
        <taxon>Cytophagia</taxon>
        <taxon>Cytophagales</taxon>
        <taxon>Flammeovirgaceae</taxon>
        <taxon>Flammeovirga</taxon>
    </lineage>
</organism>